<sequence length="535" mass="56779">MVAAAAEEQLPADLPVAVHDARGVVAASAPARALGVRRGMRRRSAQEVCPELLLVPADTGRDVRAFEPLVQACEHLVADLEVVRPGMVLFAAGGPARYSGGEEALAEALVGVVADETGAECQIGVAEGYLTAVLAAREGVVVDRGGAREFLAGRDVRTLLHAATTREASAAWTDLVELLRRLGLHTLGDVAALRASDMAARFGELGSQAHRLASGFDARRPVIHRPDPDITTSATLDPPAERIDTAAFTARRLAEEMQNRLMRRGAVCARLQVSARATTGRELVRTWRIDGALTASELTDRVRWQLEGWLGGRSGQTPSAPLARIELVAREVSPAGAAQDGLWGRRARGEVQAGRAALRVQGLIGPERVLVPVPEGGRSPRDRVRTVVWGDESTGLRSTDAPWPGQIPPPYPSLVPLEPRPAAVLDRAGEPVVVDGRGHLSGEPAVLHVPSGPPSGPSGTAASSPGRSGGRKPATLGWLRTGAYPITAFAGPWPVTERWWGQRRRGAWAQVGTDPGGVVLLCFREGTWWVEGVHD</sequence>
<dbReference type="InterPro" id="IPR001126">
    <property type="entry name" value="UmuC"/>
</dbReference>
<dbReference type="EMBL" id="RHPJ01000003">
    <property type="protein sequence ID" value="TGO04483.1"/>
    <property type="molecule type" value="Genomic_DNA"/>
</dbReference>
<protein>
    <recommendedName>
        <fullName evidence="5">UmuC domain-containing protein</fullName>
    </recommendedName>
</protein>
<dbReference type="InterPro" id="IPR050356">
    <property type="entry name" value="SulA_CellDiv_inhibitor"/>
</dbReference>
<dbReference type="InterPro" id="IPR043128">
    <property type="entry name" value="Rev_trsase/Diguanyl_cyclase"/>
</dbReference>
<dbReference type="PANTHER" id="PTHR35369">
    <property type="entry name" value="BLR3025 PROTEIN-RELATED"/>
    <property type="match status" value="1"/>
</dbReference>
<accession>A0A4Z1E1R6</accession>
<name>A0A4Z1E1R6_9MICO</name>
<dbReference type="PANTHER" id="PTHR35369:SF2">
    <property type="entry name" value="BLR3025 PROTEIN"/>
    <property type="match status" value="1"/>
</dbReference>
<dbReference type="CDD" id="cd03468">
    <property type="entry name" value="PolY_like"/>
    <property type="match status" value="1"/>
</dbReference>
<evidence type="ECO:0000313" key="6">
    <source>
        <dbReference type="EMBL" id="TGO04483.1"/>
    </source>
</evidence>
<organism evidence="6 7">
    <name type="scientific">Serinibacter arcticus</name>
    <dbReference type="NCBI Taxonomy" id="1655435"/>
    <lineage>
        <taxon>Bacteria</taxon>
        <taxon>Bacillati</taxon>
        <taxon>Actinomycetota</taxon>
        <taxon>Actinomycetes</taxon>
        <taxon>Micrococcales</taxon>
        <taxon>Beutenbergiaceae</taxon>
        <taxon>Serinibacter</taxon>
    </lineage>
</organism>
<evidence type="ECO:0000256" key="4">
    <source>
        <dbReference type="SAM" id="MobiDB-lite"/>
    </source>
</evidence>
<proteinExistence type="inferred from homology"/>
<evidence type="ECO:0000259" key="5">
    <source>
        <dbReference type="PROSITE" id="PS50173"/>
    </source>
</evidence>
<dbReference type="Gene3D" id="3.30.70.270">
    <property type="match status" value="1"/>
</dbReference>
<reference evidence="6 7" key="1">
    <citation type="submission" date="2018-11" db="EMBL/GenBank/DDBJ databases">
        <title>Complete genome sequencing of the Actinobacteria Serinibacter sp. K3-2.</title>
        <authorList>
            <person name="Rakitin A.L."/>
            <person name="Beletsky A.V."/>
            <person name="Mardanov A.V."/>
            <person name="Ravin N.V."/>
            <person name="Gromova A.S."/>
            <person name="Filippova S.N."/>
            <person name="Gal'Chenko V.F."/>
        </authorList>
    </citation>
    <scope>NUCLEOTIDE SEQUENCE [LARGE SCALE GENOMIC DNA]</scope>
    <source>
        <strain evidence="6 7">K3-2</strain>
    </source>
</reference>
<dbReference type="Pfam" id="PF00817">
    <property type="entry name" value="IMS"/>
    <property type="match status" value="1"/>
</dbReference>
<comment type="caution">
    <text evidence="6">The sequence shown here is derived from an EMBL/GenBank/DDBJ whole genome shotgun (WGS) entry which is preliminary data.</text>
</comment>
<gene>
    <name evidence="6" type="ORF">SERN_2076</name>
</gene>
<evidence type="ECO:0000256" key="1">
    <source>
        <dbReference type="ARBA" id="ARBA00010945"/>
    </source>
</evidence>
<comment type="similarity">
    <text evidence="1">Belongs to the DNA polymerase type-Y family.</text>
</comment>
<dbReference type="Gene3D" id="3.40.1170.60">
    <property type="match status" value="1"/>
</dbReference>
<dbReference type="GO" id="GO:0006281">
    <property type="term" value="P:DNA repair"/>
    <property type="evidence" value="ECO:0007669"/>
    <property type="project" value="InterPro"/>
</dbReference>
<dbReference type="Proteomes" id="UP000297318">
    <property type="component" value="Unassembled WGS sequence"/>
</dbReference>
<feature type="domain" description="UmuC" evidence="5">
    <location>
        <begin position="15"/>
        <end position="137"/>
    </location>
</feature>
<evidence type="ECO:0000313" key="7">
    <source>
        <dbReference type="Proteomes" id="UP000297318"/>
    </source>
</evidence>
<dbReference type="PROSITE" id="PS50173">
    <property type="entry name" value="UMUC"/>
    <property type="match status" value="1"/>
</dbReference>
<evidence type="ECO:0000256" key="2">
    <source>
        <dbReference type="ARBA" id="ARBA00022763"/>
    </source>
</evidence>
<dbReference type="SUPFAM" id="SSF56672">
    <property type="entry name" value="DNA/RNA polymerases"/>
    <property type="match status" value="1"/>
</dbReference>
<evidence type="ECO:0000256" key="3">
    <source>
        <dbReference type="ARBA" id="ARBA00025589"/>
    </source>
</evidence>
<comment type="function">
    <text evidence="3">Poorly processive, error-prone DNA polymerase involved in untargeted mutagenesis. Copies undamaged DNA at stalled replication forks, which arise in vivo from mismatched or misaligned primer ends. These misaligned primers can be extended by PolIV. Exhibits no 3'-5' exonuclease (proofreading) activity. May be involved in translesional synthesis, in conjunction with the beta clamp from PolIII.</text>
</comment>
<keyword evidence="2" id="KW-0227">DNA damage</keyword>
<feature type="region of interest" description="Disordered" evidence="4">
    <location>
        <begin position="435"/>
        <end position="475"/>
    </location>
</feature>
<feature type="compositionally biased region" description="Low complexity" evidence="4">
    <location>
        <begin position="457"/>
        <end position="474"/>
    </location>
</feature>
<dbReference type="AlphaFoldDB" id="A0A4Z1E1R6"/>
<keyword evidence="7" id="KW-1185">Reference proteome</keyword>
<dbReference type="InterPro" id="IPR043502">
    <property type="entry name" value="DNA/RNA_pol_sf"/>
</dbReference>